<dbReference type="RefSeq" id="WP_168918334.1">
    <property type="nucleotide sequence ID" value="NZ_CP050804.1"/>
</dbReference>
<dbReference type="PANTHER" id="PTHR30055">
    <property type="entry name" value="HTH-TYPE TRANSCRIPTIONAL REGULATOR RUTR"/>
    <property type="match status" value="1"/>
</dbReference>
<keyword evidence="3" id="KW-0804">Transcription</keyword>
<feature type="region of interest" description="Disordered" evidence="5">
    <location>
        <begin position="1"/>
        <end position="22"/>
    </location>
</feature>
<dbReference type="SUPFAM" id="SSF46689">
    <property type="entry name" value="Homeodomain-like"/>
    <property type="match status" value="1"/>
</dbReference>
<dbReference type="FunFam" id="1.10.10.60:FF:000141">
    <property type="entry name" value="TetR family transcriptional regulator"/>
    <property type="match status" value="1"/>
</dbReference>
<dbReference type="InterPro" id="IPR009057">
    <property type="entry name" value="Homeodomain-like_sf"/>
</dbReference>
<dbReference type="InterPro" id="IPR036271">
    <property type="entry name" value="Tet_transcr_reg_TetR-rel_C_sf"/>
</dbReference>
<keyword evidence="8" id="KW-1185">Reference proteome</keyword>
<accession>A0A6H2EMY4</accession>
<dbReference type="SUPFAM" id="SSF48498">
    <property type="entry name" value="Tetracyclin repressor-like, C-terminal domain"/>
    <property type="match status" value="1"/>
</dbReference>
<keyword evidence="1" id="KW-0805">Transcription regulation</keyword>
<reference evidence="7 8" key="1">
    <citation type="submission" date="2020-03" db="EMBL/GenBank/DDBJ databases">
        <title>Complete genome of Arcanobacterium buesumensis sp. nov. strain 2701.</title>
        <authorList>
            <person name="Borowiak M."/>
            <person name="Alssahen M."/>
            <person name="Laemmler C."/>
            <person name="Malorny B."/>
            <person name="Hassan A."/>
            <person name="Prenger-Berninghoff E."/>
            <person name="Ploetz M."/>
            <person name="Abdulmawjood A."/>
        </authorList>
    </citation>
    <scope>NUCLEOTIDE SEQUENCE [LARGE SCALE GENOMIC DNA]</scope>
    <source>
        <strain evidence="7 8">2701</strain>
    </source>
</reference>
<dbReference type="Pfam" id="PF00440">
    <property type="entry name" value="TetR_N"/>
    <property type="match status" value="1"/>
</dbReference>
<dbReference type="Pfam" id="PF19344">
    <property type="entry name" value="TetR_C_32"/>
    <property type="match status" value="1"/>
</dbReference>
<dbReference type="PANTHER" id="PTHR30055:SF227">
    <property type="entry name" value="TRANSCRIPTIONAL REGULATORY PROTEIN (PROBABLY TETR-FAMILY)-RELATED"/>
    <property type="match status" value="1"/>
</dbReference>
<dbReference type="PRINTS" id="PR00455">
    <property type="entry name" value="HTHTETR"/>
</dbReference>
<dbReference type="PROSITE" id="PS50977">
    <property type="entry name" value="HTH_TETR_2"/>
    <property type="match status" value="1"/>
</dbReference>
<dbReference type="InterPro" id="IPR045823">
    <property type="entry name" value="TetR_C_32"/>
</dbReference>
<dbReference type="KEGG" id="arca:HC352_07780"/>
<dbReference type="GO" id="GO:0000976">
    <property type="term" value="F:transcription cis-regulatory region binding"/>
    <property type="evidence" value="ECO:0007669"/>
    <property type="project" value="TreeGrafter"/>
</dbReference>
<feature type="DNA-binding region" description="H-T-H motif" evidence="4">
    <location>
        <begin position="47"/>
        <end position="66"/>
    </location>
</feature>
<gene>
    <name evidence="7" type="ORF">HC352_07780</name>
</gene>
<dbReference type="PROSITE" id="PS01081">
    <property type="entry name" value="HTH_TETR_1"/>
    <property type="match status" value="1"/>
</dbReference>
<dbReference type="InterPro" id="IPR050109">
    <property type="entry name" value="HTH-type_TetR-like_transc_reg"/>
</dbReference>
<proteinExistence type="predicted"/>
<dbReference type="Gene3D" id="1.10.357.10">
    <property type="entry name" value="Tetracycline Repressor, domain 2"/>
    <property type="match status" value="1"/>
</dbReference>
<sequence>MARTSKTSSPTTAQGPKRQRMTRIERRTQLIGIARQLFAARGYDAVSIEEIANAADVSKPVIYEHFGGKEGLYQVIVDRETTAVNTILHEALSAGKGPRESLEAVVLGLLDYIEENPDGFGLMVHQSPGVLAGGEFSTIISDMGDHLHELLQKYMENLDFPSDALALYAHMLSGLMGIVGQSWAINRQLDKHVMAAHLVNLMWNGLHRLETDPHLVTTQPTTAK</sequence>
<dbReference type="GO" id="GO:0003700">
    <property type="term" value="F:DNA-binding transcription factor activity"/>
    <property type="evidence" value="ECO:0007669"/>
    <property type="project" value="TreeGrafter"/>
</dbReference>
<keyword evidence="2 4" id="KW-0238">DNA-binding</keyword>
<dbReference type="InterPro" id="IPR023772">
    <property type="entry name" value="DNA-bd_HTH_TetR-type_CS"/>
</dbReference>
<feature type="compositionally biased region" description="Polar residues" evidence="5">
    <location>
        <begin position="1"/>
        <end position="14"/>
    </location>
</feature>
<organism evidence="7 8">
    <name type="scientific">Arcanobacterium buesumense</name>
    <dbReference type="NCBI Taxonomy" id="2722751"/>
    <lineage>
        <taxon>Bacteria</taxon>
        <taxon>Bacillati</taxon>
        <taxon>Actinomycetota</taxon>
        <taxon>Actinomycetes</taxon>
        <taxon>Actinomycetales</taxon>
        <taxon>Actinomycetaceae</taxon>
        <taxon>Arcanobacterium</taxon>
    </lineage>
</organism>
<dbReference type="GO" id="GO:0045892">
    <property type="term" value="P:negative regulation of DNA-templated transcription"/>
    <property type="evidence" value="ECO:0007669"/>
    <property type="project" value="UniProtKB-ARBA"/>
</dbReference>
<evidence type="ECO:0000313" key="7">
    <source>
        <dbReference type="EMBL" id="QJC22412.1"/>
    </source>
</evidence>
<evidence type="ECO:0000256" key="2">
    <source>
        <dbReference type="ARBA" id="ARBA00023125"/>
    </source>
</evidence>
<dbReference type="Proteomes" id="UP000502298">
    <property type="component" value="Chromosome"/>
</dbReference>
<feature type="domain" description="HTH tetR-type" evidence="6">
    <location>
        <begin position="24"/>
        <end position="84"/>
    </location>
</feature>
<evidence type="ECO:0000256" key="3">
    <source>
        <dbReference type="ARBA" id="ARBA00023163"/>
    </source>
</evidence>
<evidence type="ECO:0000313" key="8">
    <source>
        <dbReference type="Proteomes" id="UP000502298"/>
    </source>
</evidence>
<dbReference type="AlphaFoldDB" id="A0A6H2EMY4"/>
<name>A0A6H2EMY4_9ACTO</name>
<evidence type="ECO:0000259" key="6">
    <source>
        <dbReference type="PROSITE" id="PS50977"/>
    </source>
</evidence>
<evidence type="ECO:0000256" key="5">
    <source>
        <dbReference type="SAM" id="MobiDB-lite"/>
    </source>
</evidence>
<protein>
    <submittedName>
        <fullName evidence="7">TetR/AcrR family transcriptional regulator</fullName>
    </submittedName>
</protein>
<dbReference type="InterPro" id="IPR001647">
    <property type="entry name" value="HTH_TetR"/>
</dbReference>
<evidence type="ECO:0000256" key="1">
    <source>
        <dbReference type="ARBA" id="ARBA00023015"/>
    </source>
</evidence>
<evidence type="ECO:0000256" key="4">
    <source>
        <dbReference type="PROSITE-ProRule" id="PRU00335"/>
    </source>
</evidence>
<dbReference type="EMBL" id="CP050804">
    <property type="protein sequence ID" value="QJC22412.1"/>
    <property type="molecule type" value="Genomic_DNA"/>
</dbReference>